<feature type="region of interest" description="Disordered" evidence="1">
    <location>
        <begin position="44"/>
        <end position="67"/>
    </location>
</feature>
<feature type="region of interest" description="Disordered" evidence="1">
    <location>
        <begin position="183"/>
        <end position="202"/>
    </location>
</feature>
<evidence type="ECO:0000256" key="1">
    <source>
        <dbReference type="SAM" id="MobiDB-lite"/>
    </source>
</evidence>
<keyword evidence="3" id="KW-1185">Reference proteome</keyword>
<feature type="compositionally biased region" description="Basic and acidic residues" evidence="1">
    <location>
        <begin position="51"/>
        <end position="62"/>
    </location>
</feature>
<dbReference type="PANTHER" id="PTHR37984">
    <property type="entry name" value="PROTEIN CBG26694"/>
    <property type="match status" value="1"/>
</dbReference>
<dbReference type="PANTHER" id="PTHR37984:SF5">
    <property type="entry name" value="PROTEIN NYNRIN-LIKE"/>
    <property type="match status" value="1"/>
</dbReference>
<dbReference type="AlphaFoldDB" id="A0AAD9JJC2"/>
<reference evidence="2" key="1">
    <citation type="journal article" date="2023" name="Mol. Biol. Evol.">
        <title>Third-Generation Sequencing Reveals the Adaptive Role of the Epigenome in Three Deep-Sea Polychaetes.</title>
        <authorList>
            <person name="Perez M."/>
            <person name="Aroh O."/>
            <person name="Sun Y."/>
            <person name="Lan Y."/>
            <person name="Juniper S.K."/>
            <person name="Young C.R."/>
            <person name="Angers B."/>
            <person name="Qian P.Y."/>
        </authorList>
    </citation>
    <scope>NUCLEOTIDE SEQUENCE</scope>
    <source>
        <strain evidence="2">R07B-5</strain>
    </source>
</reference>
<comment type="caution">
    <text evidence="2">The sequence shown here is derived from an EMBL/GenBank/DDBJ whole genome shotgun (WGS) entry which is preliminary data.</text>
</comment>
<gene>
    <name evidence="2" type="ORF">NP493_2208g00002</name>
</gene>
<organism evidence="2 3">
    <name type="scientific">Ridgeia piscesae</name>
    <name type="common">Tubeworm</name>
    <dbReference type="NCBI Taxonomy" id="27915"/>
    <lineage>
        <taxon>Eukaryota</taxon>
        <taxon>Metazoa</taxon>
        <taxon>Spiralia</taxon>
        <taxon>Lophotrochozoa</taxon>
        <taxon>Annelida</taxon>
        <taxon>Polychaeta</taxon>
        <taxon>Sedentaria</taxon>
        <taxon>Canalipalpata</taxon>
        <taxon>Sabellida</taxon>
        <taxon>Siboglinidae</taxon>
        <taxon>Ridgeia</taxon>
    </lineage>
</organism>
<protein>
    <submittedName>
        <fullName evidence="2">Uncharacterized protein</fullName>
    </submittedName>
</protein>
<dbReference type="EMBL" id="JAODUO010002202">
    <property type="protein sequence ID" value="KAK2154264.1"/>
    <property type="molecule type" value="Genomic_DNA"/>
</dbReference>
<evidence type="ECO:0000313" key="3">
    <source>
        <dbReference type="Proteomes" id="UP001209878"/>
    </source>
</evidence>
<dbReference type="InterPro" id="IPR050951">
    <property type="entry name" value="Retrovirus_Pol_polyprotein"/>
</dbReference>
<evidence type="ECO:0000313" key="2">
    <source>
        <dbReference type="EMBL" id="KAK2154264.1"/>
    </source>
</evidence>
<sequence>MASAGESLQVRLDKFLLAYRNAPHAFTAETPPVRFMGRQLRTRLDSVQPGKQRETQRREKQMEMSSQNVRQFREGDIVWVRDYHGQEKWVRGTISAKCGPLTYQVVVAKGLWKRHIDQLSARVNLSNMPLTELPLTATDQDYLMGSMPALNQTNDEVTYDASHQQTVQDRTQTEVVPPTQVEHETLVRRSSRVRKAPDRLDL</sequence>
<dbReference type="Proteomes" id="UP001209878">
    <property type="component" value="Unassembled WGS sequence"/>
</dbReference>
<proteinExistence type="predicted"/>
<accession>A0AAD9JJC2</accession>
<name>A0AAD9JJC2_RIDPI</name>